<dbReference type="FunFam" id="3.40.50.360:FF:000001">
    <property type="entry name" value="NAD(P)H dehydrogenase (Quinone) FQR1-like"/>
    <property type="match status" value="1"/>
</dbReference>
<evidence type="ECO:0000256" key="1">
    <source>
        <dbReference type="ARBA" id="ARBA00004202"/>
    </source>
</evidence>
<dbReference type="AlphaFoldDB" id="A0A1E3NJF6"/>
<dbReference type="NCBIfam" id="NF002999">
    <property type="entry name" value="PRK03767.1"/>
    <property type="match status" value="1"/>
</dbReference>
<comment type="subcellular location">
    <subcellularLocation>
        <location evidence="1">Cell membrane</location>
        <topology evidence="1">Peripheral membrane protein</topology>
    </subcellularLocation>
</comment>
<dbReference type="InterPro" id="IPR029039">
    <property type="entry name" value="Flavoprotein-like_sf"/>
</dbReference>
<dbReference type="EMBL" id="KV454003">
    <property type="protein sequence ID" value="ODQ46240.1"/>
    <property type="molecule type" value="Genomic_DNA"/>
</dbReference>
<comment type="similarity">
    <text evidence="2">Belongs to the WrbA family.</text>
</comment>
<dbReference type="PANTHER" id="PTHR30546:SF23">
    <property type="entry name" value="FLAVOPROTEIN-LIKE PROTEIN YCP4-RELATED"/>
    <property type="match status" value="1"/>
</dbReference>
<evidence type="ECO:0000256" key="2">
    <source>
        <dbReference type="ARBA" id="ARBA00006961"/>
    </source>
</evidence>
<dbReference type="InterPro" id="IPR010089">
    <property type="entry name" value="Flavoprotein_WrbA-like"/>
</dbReference>
<organism evidence="6 7">
    <name type="scientific">Pichia membranifaciens NRRL Y-2026</name>
    <dbReference type="NCBI Taxonomy" id="763406"/>
    <lineage>
        <taxon>Eukaryota</taxon>
        <taxon>Fungi</taxon>
        <taxon>Dikarya</taxon>
        <taxon>Ascomycota</taxon>
        <taxon>Saccharomycotina</taxon>
        <taxon>Pichiomycetes</taxon>
        <taxon>Pichiales</taxon>
        <taxon>Pichiaceae</taxon>
        <taxon>Pichia</taxon>
    </lineage>
</organism>
<comment type="function">
    <text evidence="3">Flavodoxin-like protein (FLP) that plays a role in cell wall integrity, oxidative stress protection and virulence. FLPs act as NAD(P)H quinone oxidoreductases. Reduces ubiquinone (coenzyme Q), enabling it to serve as an antioxidant in the membrane.</text>
</comment>
<evidence type="ECO:0000259" key="5">
    <source>
        <dbReference type="PROSITE" id="PS50902"/>
    </source>
</evidence>
<dbReference type="GO" id="GO:0003955">
    <property type="term" value="F:NAD(P)H dehydrogenase (quinone) activity"/>
    <property type="evidence" value="ECO:0007669"/>
    <property type="project" value="InterPro"/>
</dbReference>
<dbReference type="InterPro" id="IPR005025">
    <property type="entry name" value="FMN_Rdtase-like_dom"/>
</dbReference>
<accession>A0A1E3NJF6</accession>
<feature type="compositionally biased region" description="Low complexity" evidence="4">
    <location>
        <begin position="219"/>
        <end position="243"/>
    </location>
</feature>
<dbReference type="NCBIfam" id="TIGR01755">
    <property type="entry name" value="flav_wrbA"/>
    <property type="match status" value="1"/>
</dbReference>
<dbReference type="InterPro" id="IPR008254">
    <property type="entry name" value="Flavodoxin/NO_synth"/>
</dbReference>
<name>A0A1E3NJF6_9ASCO</name>
<evidence type="ECO:0000313" key="7">
    <source>
        <dbReference type="Proteomes" id="UP000094455"/>
    </source>
</evidence>
<reference evidence="6 7" key="1">
    <citation type="journal article" date="2016" name="Proc. Natl. Acad. Sci. U.S.A.">
        <title>Comparative genomics of biotechnologically important yeasts.</title>
        <authorList>
            <person name="Riley R."/>
            <person name="Haridas S."/>
            <person name="Wolfe K.H."/>
            <person name="Lopes M.R."/>
            <person name="Hittinger C.T."/>
            <person name="Goeker M."/>
            <person name="Salamov A.A."/>
            <person name="Wisecaver J.H."/>
            <person name="Long T.M."/>
            <person name="Calvey C.H."/>
            <person name="Aerts A.L."/>
            <person name="Barry K.W."/>
            <person name="Choi C."/>
            <person name="Clum A."/>
            <person name="Coughlan A.Y."/>
            <person name="Deshpande S."/>
            <person name="Douglass A.P."/>
            <person name="Hanson S.J."/>
            <person name="Klenk H.-P."/>
            <person name="LaButti K.M."/>
            <person name="Lapidus A."/>
            <person name="Lindquist E.A."/>
            <person name="Lipzen A.M."/>
            <person name="Meier-Kolthoff J.P."/>
            <person name="Ohm R.A."/>
            <person name="Otillar R.P."/>
            <person name="Pangilinan J.L."/>
            <person name="Peng Y."/>
            <person name="Rokas A."/>
            <person name="Rosa C.A."/>
            <person name="Scheuner C."/>
            <person name="Sibirny A.A."/>
            <person name="Slot J.C."/>
            <person name="Stielow J.B."/>
            <person name="Sun H."/>
            <person name="Kurtzman C.P."/>
            <person name="Blackwell M."/>
            <person name="Grigoriev I.V."/>
            <person name="Jeffries T.W."/>
        </authorList>
    </citation>
    <scope>NUCLEOTIDE SEQUENCE [LARGE SCALE GENOMIC DNA]</scope>
    <source>
        <strain evidence="6 7">NRRL Y-2026</strain>
    </source>
</reference>
<proteinExistence type="inferred from homology"/>
<evidence type="ECO:0000256" key="4">
    <source>
        <dbReference type="SAM" id="MobiDB-lite"/>
    </source>
</evidence>
<dbReference type="GO" id="GO:0010181">
    <property type="term" value="F:FMN binding"/>
    <property type="evidence" value="ECO:0007669"/>
    <property type="project" value="InterPro"/>
</dbReference>
<dbReference type="GO" id="GO:0005886">
    <property type="term" value="C:plasma membrane"/>
    <property type="evidence" value="ECO:0007669"/>
    <property type="project" value="UniProtKB-SubCell"/>
</dbReference>
<dbReference type="Gene3D" id="3.40.50.360">
    <property type="match status" value="1"/>
</dbReference>
<dbReference type="PROSITE" id="PS50902">
    <property type="entry name" value="FLAVODOXIN_LIKE"/>
    <property type="match status" value="1"/>
</dbReference>
<feature type="domain" description="Flavodoxin-like" evidence="5">
    <location>
        <begin position="5"/>
        <end position="192"/>
    </location>
</feature>
<dbReference type="RefSeq" id="XP_019017353.1">
    <property type="nucleotide sequence ID" value="XM_019159957.1"/>
</dbReference>
<dbReference type="GeneID" id="30176644"/>
<feature type="region of interest" description="Disordered" evidence="4">
    <location>
        <begin position="219"/>
        <end position="263"/>
    </location>
</feature>
<gene>
    <name evidence="6" type="ORF">PICMEDRAFT_126812</name>
</gene>
<keyword evidence="7" id="KW-1185">Reference proteome</keyword>
<dbReference type="Pfam" id="PF03358">
    <property type="entry name" value="FMN_red"/>
    <property type="match status" value="1"/>
</dbReference>
<protein>
    <recommendedName>
        <fullName evidence="5">Flavodoxin-like domain-containing protein</fullName>
    </recommendedName>
</protein>
<dbReference type="SUPFAM" id="SSF52218">
    <property type="entry name" value="Flavoproteins"/>
    <property type="match status" value="1"/>
</dbReference>
<dbReference type="GO" id="GO:0034599">
    <property type="term" value="P:cellular response to oxidative stress"/>
    <property type="evidence" value="ECO:0007669"/>
    <property type="project" value="UniProtKB-ARBA"/>
</dbReference>
<evidence type="ECO:0000313" key="6">
    <source>
        <dbReference type="EMBL" id="ODQ46240.1"/>
    </source>
</evidence>
<dbReference type="OrthoDB" id="504689at2759"/>
<dbReference type="Proteomes" id="UP000094455">
    <property type="component" value="Unassembled WGS sequence"/>
</dbReference>
<dbReference type="PANTHER" id="PTHR30546">
    <property type="entry name" value="FLAVODOXIN-RELATED PROTEIN WRBA-RELATED"/>
    <property type="match status" value="1"/>
</dbReference>
<dbReference type="STRING" id="763406.A0A1E3NJF6"/>
<evidence type="ECO:0000256" key="3">
    <source>
        <dbReference type="ARBA" id="ARBA00053955"/>
    </source>
</evidence>
<sequence length="263" mass="27076">MTTNIAIVIYTMYHHVATLAEEVKKGVEAAGSTATIYQVPETLDDEVLGMLYAPAKPDYPVATPDVLQAADGIIFGFPTRFGNLPAQMKAFIDSTGGLWQEGKLHHKPAGVFISTGTGGGRETTVVSILSTLTHHGMIYIPLGTATTFAELTDLSEVHGSSPWGAGTVAGADGSRTPNAGELKIAQVQGQDFAVAVAKLTGKTASEPAAASAAATAAEGTAAAPAKKAAKPAAQTKAPAAKAPAAKKEKKKNPLSRLFAKLFH</sequence>